<comment type="subcellular location">
    <subcellularLocation>
        <location evidence="1">Nucleus</location>
    </subcellularLocation>
</comment>
<evidence type="ECO:0000256" key="4">
    <source>
        <dbReference type="ARBA" id="ARBA00023163"/>
    </source>
</evidence>
<feature type="region of interest" description="Disordered" evidence="6">
    <location>
        <begin position="226"/>
        <end position="247"/>
    </location>
</feature>
<dbReference type="Gramene" id="mRNA:HanXRQr2_Chr16g0727931">
    <property type="protein sequence ID" value="mRNA:HanXRQr2_Chr16g0727931"/>
    <property type="gene ID" value="HanXRQr2_Chr16g0727931"/>
</dbReference>
<dbReference type="NCBIfam" id="TIGR01557">
    <property type="entry name" value="myb_SHAQKYF"/>
    <property type="match status" value="1"/>
</dbReference>
<evidence type="ECO:0000256" key="3">
    <source>
        <dbReference type="ARBA" id="ARBA00023125"/>
    </source>
</evidence>
<proteinExistence type="predicted"/>
<feature type="domain" description="SANT" evidence="8">
    <location>
        <begin position="151"/>
        <end position="199"/>
    </location>
</feature>
<dbReference type="GO" id="GO:0005634">
    <property type="term" value="C:nucleus"/>
    <property type="evidence" value="ECO:0007669"/>
    <property type="project" value="UniProtKB-SubCell"/>
</dbReference>
<dbReference type="GO" id="GO:0009751">
    <property type="term" value="P:response to salicylic acid"/>
    <property type="evidence" value="ECO:0000318"/>
    <property type="project" value="GO_Central"/>
</dbReference>
<dbReference type="InParanoid" id="A0A251S0E6"/>
<evidence type="ECO:0000256" key="1">
    <source>
        <dbReference type="ARBA" id="ARBA00004123"/>
    </source>
</evidence>
<dbReference type="GO" id="GO:0009739">
    <property type="term" value="P:response to gibberellin"/>
    <property type="evidence" value="ECO:0000318"/>
    <property type="project" value="GO_Central"/>
</dbReference>
<evidence type="ECO:0000313" key="11">
    <source>
        <dbReference type="EMBL" id="OTF90641.1"/>
    </source>
</evidence>
<reference evidence="10" key="3">
    <citation type="submission" date="2020-06" db="EMBL/GenBank/DDBJ databases">
        <title>Helianthus annuus Genome sequencing and assembly Release 2.</title>
        <authorList>
            <person name="Gouzy J."/>
            <person name="Langlade N."/>
            <person name="Munos S."/>
        </authorList>
    </citation>
    <scope>NUCLEOTIDE SEQUENCE</scope>
    <source>
        <tissue evidence="10">Leaves</tissue>
    </source>
</reference>
<evidence type="ECO:0000259" key="8">
    <source>
        <dbReference type="PROSITE" id="PS51293"/>
    </source>
</evidence>
<dbReference type="EMBL" id="CM007905">
    <property type="protein sequence ID" value="OTF90641.1"/>
    <property type="molecule type" value="Genomic_DNA"/>
</dbReference>
<feature type="region of interest" description="Disordered" evidence="6">
    <location>
        <begin position="91"/>
        <end position="149"/>
    </location>
</feature>
<dbReference type="PROSITE" id="PS51293">
    <property type="entry name" value="SANT"/>
    <property type="match status" value="1"/>
</dbReference>
<sequence length="309" mass="33795">MPFLILSKTSCSSIKSSGTIMSSSKVWSKEEDKAFENAIATHWNGDSKQQWNKIASLVPTKTIPELKQHYQLLVEDVDDIEGGLIPIPKYLGEESSSSSTKDSNQHGSNSNRRSSCNYANGISGFAHDSTGQGGGKGNSKAEQERRKGIPWTEEEHRLFLLGLDKFGKGDWRSISRNYVISRTPTQVASHAQKYFIRLNSMNRDRRRTSIHDITSVNNGDVSSYQIPITGGTNPSNGSTVGAPMKHRPHQPSMPPGMGMYGAPMGQVVAATPGHMPSAVGTPVMMPHSHHLPYVMPVAYPMAPPPTMHQ</sequence>
<dbReference type="InterPro" id="IPR017930">
    <property type="entry name" value="Myb_dom"/>
</dbReference>
<dbReference type="SUPFAM" id="SSF46689">
    <property type="entry name" value="Homeodomain-like"/>
    <property type="match status" value="2"/>
</dbReference>
<dbReference type="FunFam" id="1.10.10.60:FF:000009">
    <property type="entry name" value="transcription factor MYB1R1"/>
    <property type="match status" value="1"/>
</dbReference>
<dbReference type="OMA" id="LKQHYQM"/>
<dbReference type="PANTHER" id="PTHR44042:SF67">
    <property type="entry name" value="MYB-LIKE PROTEIN I"/>
    <property type="match status" value="1"/>
</dbReference>
<dbReference type="EMBL" id="MNCJ02000331">
    <property type="protein sequence ID" value="KAF5758324.1"/>
    <property type="molecule type" value="Genomic_DNA"/>
</dbReference>
<evidence type="ECO:0000256" key="5">
    <source>
        <dbReference type="ARBA" id="ARBA00023242"/>
    </source>
</evidence>
<evidence type="ECO:0000313" key="10">
    <source>
        <dbReference type="EMBL" id="KAF5758324.1"/>
    </source>
</evidence>
<dbReference type="SMART" id="SM00717">
    <property type="entry name" value="SANT"/>
    <property type="match status" value="2"/>
</dbReference>
<feature type="compositionally biased region" description="Polar residues" evidence="6">
    <location>
        <begin position="100"/>
        <end position="120"/>
    </location>
</feature>
<evidence type="ECO:0000259" key="7">
    <source>
        <dbReference type="PROSITE" id="PS50090"/>
    </source>
</evidence>
<evidence type="ECO:0000259" key="9">
    <source>
        <dbReference type="PROSITE" id="PS51294"/>
    </source>
</evidence>
<dbReference type="PANTHER" id="PTHR44042">
    <property type="entry name" value="DUPLICATED HOMEODOMAIN-LIKE SUPERFAMILY PROTEIN-RELATED"/>
    <property type="match status" value="1"/>
</dbReference>
<dbReference type="GO" id="GO:0003677">
    <property type="term" value="F:DNA binding"/>
    <property type="evidence" value="ECO:0007669"/>
    <property type="project" value="UniProtKB-KW"/>
</dbReference>
<dbReference type="OrthoDB" id="118550at2759"/>
<dbReference type="InterPro" id="IPR001005">
    <property type="entry name" value="SANT/Myb"/>
</dbReference>
<evidence type="ECO:0000313" key="12">
    <source>
        <dbReference type="Proteomes" id="UP000215914"/>
    </source>
</evidence>
<dbReference type="FunCoup" id="A0A251S0E6">
    <property type="interactions" value="653"/>
</dbReference>
<dbReference type="AlphaFoldDB" id="A0A251S0E6"/>
<dbReference type="GO" id="GO:0048262">
    <property type="term" value="P:determination of dorsal/ventral asymmetry"/>
    <property type="evidence" value="ECO:0007669"/>
    <property type="project" value="UniProtKB-ARBA"/>
</dbReference>
<feature type="compositionally biased region" description="Basic and acidic residues" evidence="6">
    <location>
        <begin position="139"/>
        <end position="149"/>
    </location>
</feature>
<evidence type="ECO:0000256" key="2">
    <source>
        <dbReference type="ARBA" id="ARBA00023015"/>
    </source>
</evidence>
<feature type="compositionally biased region" description="Polar residues" evidence="6">
    <location>
        <begin position="226"/>
        <end position="239"/>
    </location>
</feature>
<dbReference type="FunFam" id="1.10.10.60:FF:000154">
    <property type="entry name" value="Transcription factor SRM1"/>
    <property type="match status" value="1"/>
</dbReference>
<dbReference type="PROSITE" id="PS51294">
    <property type="entry name" value="HTH_MYB"/>
    <property type="match status" value="1"/>
</dbReference>
<reference evidence="10 12" key="1">
    <citation type="journal article" date="2017" name="Nature">
        <title>The sunflower genome provides insights into oil metabolism, flowering and Asterid evolution.</title>
        <authorList>
            <person name="Badouin H."/>
            <person name="Gouzy J."/>
            <person name="Grassa C.J."/>
            <person name="Murat F."/>
            <person name="Staton S.E."/>
            <person name="Cottret L."/>
            <person name="Lelandais-Briere C."/>
            <person name="Owens G.L."/>
            <person name="Carrere S."/>
            <person name="Mayjonade B."/>
            <person name="Legrand L."/>
            <person name="Gill N."/>
            <person name="Kane N.C."/>
            <person name="Bowers J.E."/>
            <person name="Hubner S."/>
            <person name="Bellec A."/>
            <person name="Berard A."/>
            <person name="Berges H."/>
            <person name="Blanchet N."/>
            <person name="Boniface M.C."/>
            <person name="Brunel D."/>
            <person name="Catrice O."/>
            <person name="Chaidir N."/>
            <person name="Claudel C."/>
            <person name="Donnadieu C."/>
            <person name="Faraut T."/>
            <person name="Fievet G."/>
            <person name="Helmstetter N."/>
            <person name="King M."/>
            <person name="Knapp S.J."/>
            <person name="Lai Z."/>
            <person name="Le Paslier M.C."/>
            <person name="Lippi Y."/>
            <person name="Lorenzon L."/>
            <person name="Mandel J.R."/>
            <person name="Marage G."/>
            <person name="Marchand G."/>
            <person name="Marquand E."/>
            <person name="Bret-Mestries E."/>
            <person name="Morien E."/>
            <person name="Nambeesan S."/>
            <person name="Nguyen T."/>
            <person name="Pegot-Espagnet P."/>
            <person name="Pouilly N."/>
            <person name="Raftis F."/>
            <person name="Sallet E."/>
            <person name="Schiex T."/>
            <person name="Thomas J."/>
            <person name="Vandecasteele C."/>
            <person name="Vares D."/>
            <person name="Vear F."/>
            <person name="Vautrin S."/>
            <person name="Crespi M."/>
            <person name="Mangin B."/>
            <person name="Burke J.M."/>
            <person name="Salse J."/>
            <person name="Munos S."/>
            <person name="Vincourt P."/>
            <person name="Rieseberg L.H."/>
            <person name="Langlade N.B."/>
        </authorList>
    </citation>
    <scope>NUCLEOTIDE SEQUENCE [LARGE SCALE GENOMIC DNA]</scope>
    <source>
        <strain evidence="12">cv. SF193</strain>
        <tissue evidence="10">Leaves</tissue>
    </source>
</reference>
<dbReference type="InterPro" id="IPR017884">
    <property type="entry name" value="SANT_dom"/>
</dbReference>
<dbReference type="Pfam" id="PF00249">
    <property type="entry name" value="Myb_DNA-binding"/>
    <property type="match status" value="2"/>
</dbReference>
<accession>A0A251S0E6</accession>
<dbReference type="Gene3D" id="1.10.10.60">
    <property type="entry name" value="Homeodomain-like"/>
    <property type="match status" value="2"/>
</dbReference>
<keyword evidence="3 11" id="KW-0238">DNA-binding</keyword>
<feature type="domain" description="Myb-like" evidence="7">
    <location>
        <begin position="143"/>
        <end position="195"/>
    </location>
</feature>
<dbReference type="Proteomes" id="UP000215914">
    <property type="component" value="Chromosome 16"/>
</dbReference>
<keyword evidence="2" id="KW-0805">Transcription regulation</keyword>
<feature type="domain" description="Myb-like" evidence="7">
    <location>
        <begin position="27"/>
        <end position="74"/>
    </location>
</feature>
<keyword evidence="4" id="KW-0804">Transcription</keyword>
<gene>
    <name evidence="11" type="ORF">HannXRQ_Chr16g0501791</name>
    <name evidence="10" type="ORF">HanXRQr2_Chr16g0727931</name>
</gene>
<dbReference type="InterPro" id="IPR006447">
    <property type="entry name" value="Myb_dom_plants"/>
</dbReference>
<dbReference type="PROSITE" id="PS50090">
    <property type="entry name" value="MYB_LIKE"/>
    <property type="match status" value="2"/>
</dbReference>
<keyword evidence="11" id="KW-0371">Homeobox</keyword>
<keyword evidence="5" id="KW-0539">Nucleus</keyword>
<dbReference type="GO" id="GO:0009908">
    <property type="term" value="P:flower development"/>
    <property type="evidence" value="ECO:0007669"/>
    <property type="project" value="UniProtKB-ARBA"/>
</dbReference>
<reference evidence="11" key="2">
    <citation type="submission" date="2017-02" db="EMBL/GenBank/DDBJ databases">
        <title>Sunflower complete genome.</title>
        <authorList>
            <person name="Langlade N."/>
            <person name="Munos S."/>
        </authorList>
    </citation>
    <scope>NUCLEOTIDE SEQUENCE [LARGE SCALE GENOMIC DNA]</scope>
    <source>
        <tissue evidence="11">Leaves</tissue>
    </source>
</reference>
<evidence type="ECO:0000256" key="6">
    <source>
        <dbReference type="SAM" id="MobiDB-lite"/>
    </source>
</evidence>
<protein>
    <submittedName>
        <fullName evidence="11">Putative myb domain, plant, Homeodomain-like protein</fullName>
    </submittedName>
    <submittedName>
        <fullName evidence="10">Transcription factor MYB-related family</fullName>
    </submittedName>
</protein>
<dbReference type="STRING" id="4232.A0A251S0E6"/>
<dbReference type="InterPro" id="IPR009057">
    <property type="entry name" value="Homeodomain-like_sf"/>
</dbReference>
<keyword evidence="12" id="KW-1185">Reference proteome</keyword>
<name>A0A251S0E6_HELAN</name>
<dbReference type="CDD" id="cd00167">
    <property type="entry name" value="SANT"/>
    <property type="match status" value="2"/>
</dbReference>
<feature type="domain" description="HTH myb-type" evidence="9">
    <location>
        <begin position="143"/>
        <end position="199"/>
    </location>
</feature>
<organism evidence="11 12">
    <name type="scientific">Helianthus annuus</name>
    <name type="common">Common sunflower</name>
    <dbReference type="NCBI Taxonomy" id="4232"/>
    <lineage>
        <taxon>Eukaryota</taxon>
        <taxon>Viridiplantae</taxon>
        <taxon>Streptophyta</taxon>
        <taxon>Embryophyta</taxon>
        <taxon>Tracheophyta</taxon>
        <taxon>Spermatophyta</taxon>
        <taxon>Magnoliopsida</taxon>
        <taxon>eudicotyledons</taxon>
        <taxon>Gunneridae</taxon>
        <taxon>Pentapetalae</taxon>
        <taxon>asterids</taxon>
        <taxon>campanulids</taxon>
        <taxon>Asterales</taxon>
        <taxon>Asteraceae</taxon>
        <taxon>Asteroideae</taxon>
        <taxon>Heliantheae alliance</taxon>
        <taxon>Heliantheae</taxon>
        <taxon>Helianthus</taxon>
    </lineage>
</organism>